<sequence>MSSFIGQTSGMAAGTLASRITGVFRDIALVAAIGTGVFSDTYSVANSIPNIIYILIAGGAINAVFIPALVRHMEDDDDQGKQFTDQLLTLVGLVLLGIVVLTVLIAGLIVHLYATRLWTPEEFDVATMFARWCLPQIFFYGIYTLASQILNSRNSFSLPMYAPIVNNIIVIATAAIFVSLMTAVPTASSVTSSQLNLLGFGTTLGVMAQALILIPALSKAGYRFRPNFNFKGVGNGKVGNLAKWTIGFVLVNQITFLMVSNLTTLANALVSGDPGTVAVGFTSYQKGQLMMMLPHSIITVSVITALLPRLSRQAHDKDLSAFGGELSASLRLVTALIIPSAVFLLATGPWIGSLLYGYGASSAAQGAALGAVASMFALGLPAFSLFYVLLRSYYAQENTKTPFMINLGFNALHILIGLALFSLLPEGLQVAGLALGYSIAYAITCGLTWLRVGKRVPEIRGNGHLRLMVRVVAASFVSALVAYVLVRLTITNQTDLSALRLGLAIGIFAATFSVIYLGLAKVLRISEVSAVLALVRRK</sequence>
<dbReference type="EMBL" id="CAEZWD010000001">
    <property type="protein sequence ID" value="CAB4640349.1"/>
    <property type="molecule type" value="Genomic_DNA"/>
</dbReference>
<evidence type="ECO:0000256" key="2">
    <source>
        <dbReference type="ARBA" id="ARBA00022475"/>
    </source>
</evidence>
<protein>
    <submittedName>
        <fullName evidence="10">Unannotated protein</fullName>
    </submittedName>
</protein>
<evidence type="ECO:0000256" key="6">
    <source>
        <dbReference type="ARBA" id="ARBA00022989"/>
    </source>
</evidence>
<keyword evidence="6 8" id="KW-1133">Transmembrane helix</keyword>
<feature type="transmembrane region" description="Helical" evidence="8">
    <location>
        <begin position="246"/>
        <end position="269"/>
    </location>
</feature>
<name>A0A6J6KLA3_9ZZZZ</name>
<dbReference type="InterPro" id="IPR004268">
    <property type="entry name" value="MurJ"/>
</dbReference>
<feature type="transmembrane region" description="Helical" evidence="8">
    <location>
        <begin position="498"/>
        <end position="519"/>
    </location>
</feature>
<dbReference type="AlphaFoldDB" id="A0A6J6KLA3"/>
<organism evidence="10">
    <name type="scientific">freshwater metagenome</name>
    <dbReference type="NCBI Taxonomy" id="449393"/>
    <lineage>
        <taxon>unclassified sequences</taxon>
        <taxon>metagenomes</taxon>
        <taxon>ecological metagenomes</taxon>
    </lineage>
</organism>
<feature type="transmembrane region" description="Helical" evidence="8">
    <location>
        <begin position="464"/>
        <end position="486"/>
    </location>
</feature>
<feature type="transmembrane region" description="Helical" evidence="8">
    <location>
        <begin position="430"/>
        <end position="452"/>
    </location>
</feature>
<dbReference type="GO" id="GO:0008360">
    <property type="term" value="P:regulation of cell shape"/>
    <property type="evidence" value="ECO:0007669"/>
    <property type="project" value="UniProtKB-KW"/>
</dbReference>
<keyword evidence="7 8" id="KW-0472">Membrane</keyword>
<dbReference type="GO" id="GO:0015648">
    <property type="term" value="F:lipid-linked peptidoglycan transporter activity"/>
    <property type="evidence" value="ECO:0007669"/>
    <property type="project" value="TreeGrafter"/>
</dbReference>
<keyword evidence="3 8" id="KW-0812">Transmembrane</keyword>
<dbReference type="GO" id="GO:0009252">
    <property type="term" value="P:peptidoglycan biosynthetic process"/>
    <property type="evidence" value="ECO:0007669"/>
    <property type="project" value="UniProtKB-KW"/>
</dbReference>
<dbReference type="PRINTS" id="PR01806">
    <property type="entry name" value="VIRFACTRMVIN"/>
</dbReference>
<feature type="transmembrane region" description="Helical" evidence="8">
    <location>
        <begin position="164"/>
        <end position="185"/>
    </location>
</feature>
<dbReference type="PANTHER" id="PTHR47019">
    <property type="entry name" value="LIPID II FLIPPASE MURJ"/>
    <property type="match status" value="1"/>
</dbReference>
<feature type="transmembrane region" description="Helical" evidence="8">
    <location>
        <begin position="27"/>
        <end position="45"/>
    </location>
</feature>
<evidence type="ECO:0000256" key="4">
    <source>
        <dbReference type="ARBA" id="ARBA00022960"/>
    </source>
</evidence>
<feature type="transmembrane region" description="Helical" evidence="8">
    <location>
        <begin position="125"/>
        <end position="143"/>
    </location>
</feature>
<feature type="transmembrane region" description="Helical" evidence="8">
    <location>
        <begin position="402"/>
        <end position="424"/>
    </location>
</feature>
<feature type="transmembrane region" description="Helical" evidence="8">
    <location>
        <begin position="328"/>
        <end position="351"/>
    </location>
</feature>
<evidence type="ECO:0000256" key="8">
    <source>
        <dbReference type="SAM" id="Phobius"/>
    </source>
</evidence>
<dbReference type="CDD" id="cd13123">
    <property type="entry name" value="MATE_MurJ_like"/>
    <property type="match status" value="1"/>
</dbReference>
<evidence type="ECO:0000256" key="5">
    <source>
        <dbReference type="ARBA" id="ARBA00022984"/>
    </source>
</evidence>
<reference evidence="10" key="1">
    <citation type="submission" date="2020-05" db="EMBL/GenBank/DDBJ databases">
        <authorList>
            <person name="Chiriac C."/>
            <person name="Salcher M."/>
            <person name="Ghai R."/>
            <person name="Kavagutti S V."/>
        </authorList>
    </citation>
    <scope>NUCLEOTIDE SEQUENCE</scope>
</reference>
<dbReference type="EMBL" id="CAEZWI010000029">
    <property type="protein sequence ID" value="CAB4648944.1"/>
    <property type="molecule type" value="Genomic_DNA"/>
</dbReference>
<dbReference type="GO" id="GO:0005886">
    <property type="term" value="C:plasma membrane"/>
    <property type="evidence" value="ECO:0007669"/>
    <property type="project" value="UniProtKB-SubCell"/>
</dbReference>
<evidence type="ECO:0000313" key="10">
    <source>
        <dbReference type="EMBL" id="CAB4648944.1"/>
    </source>
</evidence>
<feature type="transmembrane region" description="Helical" evidence="8">
    <location>
        <begin position="51"/>
        <end position="70"/>
    </location>
</feature>
<gene>
    <name evidence="9" type="ORF">UFOPK2171_00011</name>
    <name evidence="10" type="ORF">UFOPK2237_00385</name>
</gene>
<dbReference type="GO" id="GO:0034204">
    <property type="term" value="P:lipid translocation"/>
    <property type="evidence" value="ECO:0007669"/>
    <property type="project" value="TreeGrafter"/>
</dbReference>
<feature type="transmembrane region" description="Helical" evidence="8">
    <location>
        <begin position="197"/>
        <end position="217"/>
    </location>
</feature>
<dbReference type="PANTHER" id="PTHR47019:SF1">
    <property type="entry name" value="LIPID II FLIPPASE MURJ"/>
    <property type="match status" value="1"/>
</dbReference>
<keyword evidence="2" id="KW-1003">Cell membrane</keyword>
<accession>A0A6J6KLA3</accession>
<evidence type="ECO:0000256" key="7">
    <source>
        <dbReference type="ARBA" id="ARBA00023136"/>
    </source>
</evidence>
<evidence type="ECO:0000313" key="9">
    <source>
        <dbReference type="EMBL" id="CAB4640349.1"/>
    </source>
</evidence>
<feature type="transmembrane region" description="Helical" evidence="8">
    <location>
        <begin position="289"/>
        <end position="307"/>
    </location>
</feature>
<feature type="transmembrane region" description="Helical" evidence="8">
    <location>
        <begin position="90"/>
        <end position="113"/>
    </location>
</feature>
<feature type="transmembrane region" description="Helical" evidence="8">
    <location>
        <begin position="363"/>
        <end position="390"/>
    </location>
</feature>
<proteinExistence type="predicted"/>
<dbReference type="Pfam" id="PF03023">
    <property type="entry name" value="MurJ"/>
    <property type="match status" value="1"/>
</dbReference>
<keyword evidence="4" id="KW-0133">Cell shape</keyword>
<evidence type="ECO:0000256" key="3">
    <source>
        <dbReference type="ARBA" id="ARBA00022692"/>
    </source>
</evidence>
<dbReference type="NCBIfam" id="TIGR01695">
    <property type="entry name" value="murJ_mviN"/>
    <property type="match status" value="1"/>
</dbReference>
<evidence type="ECO:0000256" key="1">
    <source>
        <dbReference type="ARBA" id="ARBA00004651"/>
    </source>
</evidence>
<dbReference type="InterPro" id="IPR051050">
    <property type="entry name" value="Lipid_II_flippase_MurJ/MviN"/>
</dbReference>
<comment type="subcellular location">
    <subcellularLocation>
        <location evidence="1">Cell membrane</location>
        <topology evidence="1">Multi-pass membrane protein</topology>
    </subcellularLocation>
</comment>
<keyword evidence="5" id="KW-0573">Peptidoglycan synthesis</keyword>